<reference evidence="1 2" key="1">
    <citation type="submission" date="2023-08" db="EMBL/GenBank/DDBJ databases">
        <title>The draft genome sequence of Paracraurococcus sp. LOR1-02.</title>
        <authorList>
            <person name="Kingkaew E."/>
            <person name="Tanasupawat S."/>
        </authorList>
    </citation>
    <scope>NUCLEOTIDE SEQUENCE [LARGE SCALE GENOMIC DNA]</scope>
    <source>
        <strain evidence="1 2">LOR1-02</strain>
    </source>
</reference>
<comment type="caution">
    <text evidence="1">The sequence shown here is derived from an EMBL/GenBank/DDBJ whole genome shotgun (WGS) entry which is preliminary data.</text>
</comment>
<organism evidence="1 2">
    <name type="scientific">Paracraurococcus lichenis</name>
    <dbReference type="NCBI Taxonomy" id="3064888"/>
    <lineage>
        <taxon>Bacteria</taxon>
        <taxon>Pseudomonadati</taxon>
        <taxon>Pseudomonadota</taxon>
        <taxon>Alphaproteobacteria</taxon>
        <taxon>Acetobacterales</taxon>
        <taxon>Roseomonadaceae</taxon>
        <taxon>Paracraurococcus</taxon>
    </lineage>
</organism>
<evidence type="ECO:0000313" key="1">
    <source>
        <dbReference type="EMBL" id="MDO9709459.1"/>
    </source>
</evidence>
<gene>
    <name evidence="1" type="ORF">Q7A36_13990</name>
</gene>
<dbReference type="RefSeq" id="WP_305104322.1">
    <property type="nucleotide sequence ID" value="NZ_JAUTWS010000011.1"/>
</dbReference>
<dbReference type="EMBL" id="JAUTWS010000011">
    <property type="protein sequence ID" value="MDO9709459.1"/>
    <property type="molecule type" value="Genomic_DNA"/>
</dbReference>
<protein>
    <submittedName>
        <fullName evidence="1">Uncharacterized protein</fullName>
    </submittedName>
</protein>
<name>A0ABT9DZZ4_9PROT</name>
<sequence length="143" mass="14941">MAWIVALATLVLSNGEASSQTLYRTTRVLDEKGNACQSASPCTAIETDEVSVDAGRSRTVLVQCPGDHPNLLGWDARRHEHITVGVVATGTGGLTLVIGNNADATGSATVILGCTEQRIRPTSYLQSVGAVPTNRRAVISNAP</sequence>
<proteinExistence type="predicted"/>
<dbReference type="Proteomes" id="UP001243009">
    <property type="component" value="Unassembled WGS sequence"/>
</dbReference>
<evidence type="ECO:0000313" key="2">
    <source>
        <dbReference type="Proteomes" id="UP001243009"/>
    </source>
</evidence>
<keyword evidence="2" id="KW-1185">Reference proteome</keyword>
<accession>A0ABT9DZZ4</accession>